<evidence type="ECO:0000313" key="4">
    <source>
        <dbReference type="Proteomes" id="UP000236370"/>
    </source>
</evidence>
<comment type="caution">
    <text evidence="2">The sequence shown here is derived from an EMBL/GenBank/DDBJ whole genome shotgun (WGS) entry which is preliminary data.</text>
</comment>
<reference evidence="2 4" key="1">
    <citation type="submission" date="2017-12" db="EMBL/GenBank/DDBJ databases">
        <title>High-resolution comparative analysis of great ape genomes.</title>
        <authorList>
            <person name="Pollen A."/>
            <person name="Hastie A."/>
            <person name="Hormozdiari F."/>
            <person name="Dougherty M."/>
            <person name="Liu R."/>
            <person name="Chaisson M."/>
            <person name="Hoppe E."/>
            <person name="Hill C."/>
            <person name="Pang A."/>
            <person name="Hillier L."/>
            <person name="Baker C."/>
            <person name="Armstrong J."/>
            <person name="Shendure J."/>
            <person name="Paten B."/>
            <person name="Wilson R."/>
            <person name="Chao H."/>
            <person name="Schneider V."/>
            <person name="Ventura M."/>
            <person name="Kronenberg Z."/>
            <person name="Murali S."/>
            <person name="Gordon D."/>
            <person name="Cantsilieris S."/>
            <person name="Munson K."/>
            <person name="Nelson B."/>
            <person name="Raja A."/>
            <person name="Underwood J."/>
            <person name="Diekhans M."/>
            <person name="Fiddes I."/>
            <person name="Haussler D."/>
            <person name="Eichler E."/>
        </authorList>
    </citation>
    <scope>NUCLEOTIDE SEQUENCE [LARGE SCALE GENOMIC DNA]</scope>
    <source>
        <strain evidence="2">Yerkes chimp pedigree #C0471</strain>
        <tissue evidence="2">Blood</tissue>
    </source>
</reference>
<accession>A0A2J8P895</accession>
<proteinExistence type="predicted"/>
<evidence type="ECO:0000256" key="1">
    <source>
        <dbReference type="SAM" id="MobiDB-lite"/>
    </source>
</evidence>
<gene>
    <name evidence="2" type="ORF">CK820_G0004971</name>
</gene>
<evidence type="ECO:0000313" key="3">
    <source>
        <dbReference type="EMBL" id="PNI80247.1"/>
    </source>
</evidence>
<dbReference type="EMBL" id="NBAG03000218">
    <property type="protein sequence ID" value="PNI80242.1"/>
    <property type="molecule type" value="Genomic_DNA"/>
</dbReference>
<protein>
    <submittedName>
        <fullName evidence="2">PBRM1 isoform 2</fullName>
    </submittedName>
    <submittedName>
        <fullName evidence="3">PBRM1 isoform 8</fullName>
    </submittedName>
</protein>
<dbReference type="Proteomes" id="UP000236370">
    <property type="component" value="Unassembled WGS sequence"/>
</dbReference>
<name>A0A2J8P895_PANTR</name>
<feature type="non-terminal residue" evidence="2">
    <location>
        <position position="43"/>
    </location>
</feature>
<evidence type="ECO:0000313" key="2">
    <source>
        <dbReference type="EMBL" id="PNI80242.1"/>
    </source>
</evidence>
<feature type="compositionally biased region" description="Basic residues" evidence="1">
    <location>
        <begin position="32"/>
        <end position="43"/>
    </location>
</feature>
<sequence>MGSKRRRATSPSSSVSGDFDDGHHSVSTPGPSRKRRRLSNLPT</sequence>
<organism evidence="2 4">
    <name type="scientific">Pan troglodytes</name>
    <name type="common">Chimpanzee</name>
    <dbReference type="NCBI Taxonomy" id="9598"/>
    <lineage>
        <taxon>Eukaryota</taxon>
        <taxon>Metazoa</taxon>
        <taxon>Chordata</taxon>
        <taxon>Craniata</taxon>
        <taxon>Vertebrata</taxon>
        <taxon>Euteleostomi</taxon>
        <taxon>Mammalia</taxon>
        <taxon>Eutheria</taxon>
        <taxon>Euarchontoglires</taxon>
        <taxon>Primates</taxon>
        <taxon>Haplorrhini</taxon>
        <taxon>Catarrhini</taxon>
        <taxon>Hominidae</taxon>
        <taxon>Pan</taxon>
    </lineage>
</organism>
<dbReference type="AlphaFoldDB" id="A0A2J8P895"/>
<dbReference type="EMBL" id="NBAG03000218">
    <property type="protein sequence ID" value="PNI80247.1"/>
    <property type="molecule type" value="Genomic_DNA"/>
</dbReference>
<feature type="region of interest" description="Disordered" evidence="1">
    <location>
        <begin position="1"/>
        <end position="43"/>
    </location>
</feature>